<evidence type="ECO:0000313" key="2">
    <source>
        <dbReference type="Proteomes" id="UP000239560"/>
    </source>
</evidence>
<comment type="caution">
    <text evidence="1">The sequence shown here is derived from an EMBL/GenBank/DDBJ whole genome shotgun (WGS) entry which is preliminary data.</text>
</comment>
<dbReference type="AlphaFoldDB" id="A0A2T0A821"/>
<organism evidence="1 2">
    <name type="scientific">Rhodotorula toruloides</name>
    <name type="common">Yeast</name>
    <name type="synonym">Rhodosporidium toruloides</name>
    <dbReference type="NCBI Taxonomy" id="5286"/>
    <lineage>
        <taxon>Eukaryota</taxon>
        <taxon>Fungi</taxon>
        <taxon>Dikarya</taxon>
        <taxon>Basidiomycota</taxon>
        <taxon>Pucciniomycotina</taxon>
        <taxon>Microbotryomycetes</taxon>
        <taxon>Sporidiobolales</taxon>
        <taxon>Sporidiobolaceae</taxon>
        <taxon>Rhodotorula</taxon>
    </lineage>
</organism>
<name>A0A2T0A821_RHOTO</name>
<evidence type="ECO:0000313" key="1">
    <source>
        <dbReference type="EMBL" id="PRQ74153.1"/>
    </source>
</evidence>
<reference evidence="1 2" key="1">
    <citation type="journal article" date="2018" name="Elife">
        <title>Functional genomics of lipid metabolism in the oleaginous yeast Rhodosporidium toruloides.</title>
        <authorList>
            <person name="Coradetti S.T."/>
            <person name="Pinel D."/>
            <person name="Geiselman G."/>
            <person name="Ito M."/>
            <person name="Mondo S."/>
            <person name="Reilly M.C."/>
            <person name="Cheng Y.F."/>
            <person name="Bauer S."/>
            <person name="Grigoriev I."/>
            <person name="Gladden J.M."/>
            <person name="Simmons B.A."/>
            <person name="Brem R."/>
            <person name="Arkin A.P."/>
            <person name="Skerker J.M."/>
        </authorList>
    </citation>
    <scope>NUCLEOTIDE SEQUENCE [LARGE SCALE GENOMIC DNA]</scope>
    <source>
        <strain evidence="1 2">NBRC 0880</strain>
    </source>
</reference>
<proteinExistence type="predicted"/>
<dbReference type="EMBL" id="LCTV02000006">
    <property type="protein sequence ID" value="PRQ74153.1"/>
    <property type="molecule type" value="Genomic_DNA"/>
</dbReference>
<protein>
    <submittedName>
        <fullName evidence="1">Uncharacterized protein</fullName>
    </submittedName>
</protein>
<dbReference type="OrthoDB" id="10273369at2759"/>
<dbReference type="Proteomes" id="UP000239560">
    <property type="component" value="Unassembled WGS sequence"/>
</dbReference>
<accession>A0A2T0A821</accession>
<sequence>MSAPHALVEWVDGLLRQFGPASSQLKSWIALEDKPTKIADMMWWYYAIHPEENERTGIIFGQRVRALVETVFWLQASIPYRGFRKTLDTVGVVSFTAAIQSGKWGHWDVPDNMIEAHQAASKNFVKKWLESFHEETGLTAYSLLKPTIARRVALMHGTTKARWERDARSF</sequence>
<gene>
    <name evidence="1" type="ORF">AAT19DRAFT_14506</name>
</gene>